<evidence type="ECO:0000313" key="5">
    <source>
        <dbReference type="Proteomes" id="UP000087171"/>
    </source>
</evidence>
<keyword evidence="2" id="KW-0808">Transferase</keyword>
<dbReference type="PROSITE" id="PS51683">
    <property type="entry name" value="SAM_OMT_II"/>
    <property type="match status" value="1"/>
</dbReference>
<sequence>MVNDPVGQYFAFDQDGGSLGQLSTLVHRGCYSVWGNVKDAILDPNVKNLFQSINGMQFYHYTKIYKELNNMVNKAMTHLGPLDIKRALQSYKEFEGVSTLIDVGGGVGETLKLIVSQYHSIKGVNFDLPQVVRDLPPHPDRHVEGDMFESVPTGDAIFLKFVCHNWPDEECVKFLSNCHKALPKHGRVIIFDYVSPEVPNSSKISKHTNNIDNLMFFVTTGKERSEEEFKNLCMRSGFSKFHVAAKDDVSEMSGVIEFYK</sequence>
<dbReference type="InterPro" id="IPR001077">
    <property type="entry name" value="COMT_C"/>
</dbReference>
<dbReference type="Proteomes" id="UP000087171">
    <property type="component" value="Unplaced"/>
</dbReference>
<dbReference type="STRING" id="3827.A0A1S2Z845"/>
<dbReference type="Gene3D" id="3.40.50.150">
    <property type="entry name" value="Vaccinia Virus protein VP39"/>
    <property type="match status" value="1"/>
</dbReference>
<dbReference type="PANTHER" id="PTHR11746">
    <property type="entry name" value="O-METHYLTRANSFERASE"/>
    <property type="match status" value="1"/>
</dbReference>
<dbReference type="GO" id="GO:0032259">
    <property type="term" value="P:methylation"/>
    <property type="evidence" value="ECO:0007669"/>
    <property type="project" value="UniProtKB-KW"/>
</dbReference>
<evidence type="ECO:0000259" key="4">
    <source>
        <dbReference type="Pfam" id="PF00891"/>
    </source>
</evidence>
<evidence type="ECO:0000313" key="6">
    <source>
        <dbReference type="RefSeq" id="XP_004516757.1"/>
    </source>
</evidence>
<protein>
    <submittedName>
        <fullName evidence="6">Isoliquiritigenin 2'-O-methyltransferase-like</fullName>
    </submittedName>
</protein>
<name>A0A1S2Z845_CICAR</name>
<gene>
    <name evidence="6" type="primary">LOC101514683</name>
</gene>
<dbReference type="eggNOG" id="KOG3178">
    <property type="taxonomic scope" value="Eukaryota"/>
</dbReference>
<dbReference type="InterPro" id="IPR029063">
    <property type="entry name" value="SAM-dependent_MTases_sf"/>
</dbReference>
<evidence type="ECO:0000256" key="3">
    <source>
        <dbReference type="ARBA" id="ARBA00022691"/>
    </source>
</evidence>
<dbReference type="CDD" id="cd02440">
    <property type="entry name" value="AdoMet_MTases"/>
    <property type="match status" value="1"/>
</dbReference>
<dbReference type="InterPro" id="IPR016461">
    <property type="entry name" value="COMT-like"/>
</dbReference>
<dbReference type="SUPFAM" id="SSF53335">
    <property type="entry name" value="S-adenosyl-L-methionine-dependent methyltransferases"/>
    <property type="match status" value="1"/>
</dbReference>
<dbReference type="RefSeq" id="XP_004516757.1">
    <property type="nucleotide sequence ID" value="XM_004516700.2"/>
</dbReference>
<dbReference type="AlphaFoldDB" id="A0A1S2Z845"/>
<keyword evidence="5" id="KW-1185">Reference proteome</keyword>
<evidence type="ECO:0000256" key="1">
    <source>
        <dbReference type="ARBA" id="ARBA00022603"/>
    </source>
</evidence>
<keyword evidence="1" id="KW-0489">Methyltransferase</keyword>
<keyword evidence="3" id="KW-0949">S-adenosyl-L-methionine</keyword>
<evidence type="ECO:0000256" key="2">
    <source>
        <dbReference type="ARBA" id="ARBA00022679"/>
    </source>
</evidence>
<reference evidence="6" key="1">
    <citation type="submission" date="2025-08" db="UniProtKB">
        <authorList>
            <consortium name="RefSeq"/>
        </authorList>
    </citation>
    <scope>IDENTIFICATION</scope>
    <source>
        <tissue evidence="6">Etiolated seedlings</tissue>
    </source>
</reference>
<feature type="domain" description="O-methyltransferase C-terminal" evidence="4">
    <location>
        <begin position="34"/>
        <end position="239"/>
    </location>
</feature>
<organism evidence="5 6">
    <name type="scientific">Cicer arietinum</name>
    <name type="common">Chickpea</name>
    <name type="synonym">Garbanzo</name>
    <dbReference type="NCBI Taxonomy" id="3827"/>
    <lineage>
        <taxon>Eukaryota</taxon>
        <taxon>Viridiplantae</taxon>
        <taxon>Streptophyta</taxon>
        <taxon>Embryophyta</taxon>
        <taxon>Tracheophyta</taxon>
        <taxon>Spermatophyta</taxon>
        <taxon>Magnoliopsida</taxon>
        <taxon>eudicotyledons</taxon>
        <taxon>Gunneridae</taxon>
        <taxon>Pentapetalae</taxon>
        <taxon>rosids</taxon>
        <taxon>fabids</taxon>
        <taxon>Fabales</taxon>
        <taxon>Fabaceae</taxon>
        <taxon>Papilionoideae</taxon>
        <taxon>50 kb inversion clade</taxon>
        <taxon>NPAAA clade</taxon>
        <taxon>Hologalegina</taxon>
        <taxon>IRL clade</taxon>
        <taxon>Cicereae</taxon>
        <taxon>Cicer</taxon>
    </lineage>
</organism>
<accession>A0A1S2Z845</accession>
<dbReference type="GO" id="GO:0008171">
    <property type="term" value="F:O-methyltransferase activity"/>
    <property type="evidence" value="ECO:0007669"/>
    <property type="project" value="InterPro"/>
</dbReference>
<dbReference type="Pfam" id="PF00891">
    <property type="entry name" value="Methyltransf_2"/>
    <property type="match status" value="1"/>
</dbReference>
<dbReference type="OrthoDB" id="1423645at2759"/>
<proteinExistence type="predicted"/>
<dbReference type="PaxDb" id="3827-XP_004516757.1"/>